<feature type="region of interest" description="Disordered" evidence="3">
    <location>
        <begin position="151"/>
        <end position="189"/>
    </location>
</feature>
<protein>
    <submittedName>
        <fullName evidence="6">Oidioi.mRNA.OKI2018_I69.chr2.g6432.t1.cds</fullName>
    </submittedName>
</protein>
<dbReference type="Pfam" id="PF10254">
    <property type="entry name" value="Pacs-1"/>
    <property type="match status" value="1"/>
</dbReference>
<dbReference type="PANTHER" id="PTHR13280">
    <property type="entry name" value="PHOSPHOFURIN ACIDIC CLUSTER SORTING PROTEIN"/>
    <property type="match status" value="1"/>
</dbReference>
<feature type="region of interest" description="Disordered" evidence="3">
    <location>
        <begin position="305"/>
        <end position="340"/>
    </location>
</feature>
<evidence type="ECO:0000259" key="5">
    <source>
        <dbReference type="Pfam" id="PF25332"/>
    </source>
</evidence>
<accession>A0ABN7TA27</accession>
<comment type="similarity">
    <text evidence="1">Belongs to the PACS family.</text>
</comment>
<keyword evidence="2" id="KW-0597">Phosphoprotein</keyword>
<feature type="domain" description="Phosphofurin acidic cluster sorting protein 1/2 C-terminal" evidence="4">
    <location>
        <begin position="414"/>
        <end position="691"/>
    </location>
</feature>
<dbReference type="Proteomes" id="UP001158576">
    <property type="component" value="Chromosome 2"/>
</dbReference>
<evidence type="ECO:0000259" key="4">
    <source>
        <dbReference type="Pfam" id="PF10254"/>
    </source>
</evidence>
<evidence type="ECO:0000256" key="1">
    <source>
        <dbReference type="ARBA" id="ARBA00008590"/>
    </source>
</evidence>
<dbReference type="PANTHER" id="PTHR13280:SF17">
    <property type="entry name" value="KRUEPPEL TARGET AT 95D, ISOFORM A"/>
    <property type="match status" value="1"/>
</dbReference>
<dbReference type="Pfam" id="PF25332">
    <property type="entry name" value="C2_PACS_N"/>
    <property type="match status" value="1"/>
</dbReference>
<proteinExistence type="inferred from homology"/>
<organism evidence="6 7">
    <name type="scientific">Oikopleura dioica</name>
    <name type="common">Tunicate</name>
    <dbReference type="NCBI Taxonomy" id="34765"/>
    <lineage>
        <taxon>Eukaryota</taxon>
        <taxon>Metazoa</taxon>
        <taxon>Chordata</taxon>
        <taxon>Tunicata</taxon>
        <taxon>Appendicularia</taxon>
        <taxon>Copelata</taxon>
        <taxon>Oikopleuridae</taxon>
        <taxon>Oikopleura</taxon>
    </lineage>
</organism>
<feature type="domain" description="Phosphofurin acidic cluster sorting protein 1/2 N-terminal C2" evidence="5">
    <location>
        <begin position="3"/>
        <end position="161"/>
    </location>
</feature>
<reference evidence="6 7" key="1">
    <citation type="submission" date="2021-04" db="EMBL/GenBank/DDBJ databases">
        <authorList>
            <person name="Bliznina A."/>
        </authorList>
    </citation>
    <scope>NUCLEOTIDE SEQUENCE [LARGE SCALE GENOMIC DNA]</scope>
</reference>
<name>A0ABN7TA27_OIKDI</name>
<dbReference type="EMBL" id="OU015567">
    <property type="protein sequence ID" value="CAG5112189.1"/>
    <property type="molecule type" value="Genomic_DNA"/>
</dbReference>
<keyword evidence="7" id="KW-1185">Reference proteome</keyword>
<evidence type="ECO:0000256" key="3">
    <source>
        <dbReference type="SAM" id="MobiDB-lite"/>
    </source>
</evidence>
<sequence length="698" mass="78734">MSRTFAQRAGDFLSNPSVPRSCCIQISRLTLAKPLEKRDSLSFFITLQANSRRPQARGDEICISSLEKEFAQNMSFEYQHFTKNRSNILYISLQKKRRYRTAAVPGYKTLARGQINLDEIIQLPPSKSFSIKLFKSDSISRDIKHHEIGELEISEVSSIPTEDDHGNFPQSDSSDDEEANPNDRKMKNSFSMASRVKSAVLSKLLERVIKKNPHINPEDIDMDQVETMDLSELQLYDDLDDLGVSSDEEEIFADSVSIASTPRPSLQPYFDSASQCSLHARNSIGAYSSGRRSGSNKSAMPRLIEENQRTKSESSTTQDDFPETSEKPPSRARGSITCDKNPEKLKKIKQSLSEAVENLKPTLVIVQSQATESLIDKLSTINSSFIIIDVAPDQLQLLLETFLQVLLESDPDNLPEDPLKFCVHGTSPDINFVVKFYFEKISKKMNENFISFFFIPLDEVGKSHLCKKIGETCGTFKKLFLDSELESNDLNRISEKLSSIQLDANHVAHLPVSEAMLSLSDVQSDGHQVIPFCVELAVLETEDDSESDDGRFTLSPTSSPYTSNANGYGGIQSSEKLNVVVEYWLSDDEKQTKHSIKETLKILEFHPMKSSILMKFISRRRTRPNLPGLKKKDNDASVRERREIASRVVFKPREKSVTARVSIDGQEFENISFFQIKPTQSRFLPIAVFTNSQDHSSF</sequence>
<gene>
    <name evidence="6" type="ORF">OKIOD_LOCUS15197</name>
</gene>
<evidence type="ECO:0000313" key="7">
    <source>
        <dbReference type="Proteomes" id="UP001158576"/>
    </source>
</evidence>
<evidence type="ECO:0000313" key="6">
    <source>
        <dbReference type="EMBL" id="CAG5112189.1"/>
    </source>
</evidence>
<evidence type="ECO:0000256" key="2">
    <source>
        <dbReference type="ARBA" id="ARBA00022553"/>
    </source>
</evidence>
<dbReference type="InterPro" id="IPR057541">
    <property type="entry name" value="PACS1/2_N"/>
</dbReference>
<dbReference type="InterPro" id="IPR019381">
    <property type="entry name" value="PACS1/2_C"/>
</dbReference>